<reference evidence="4 5" key="1">
    <citation type="submission" date="2020-07" db="EMBL/GenBank/DDBJ databases">
        <title>Genomic Encyclopedia of Archaeal and Bacterial Type Strains, Phase II (KMG-II): from individual species to whole genera.</title>
        <authorList>
            <person name="Goeker M."/>
        </authorList>
    </citation>
    <scope>NUCLEOTIDE SEQUENCE [LARGE SCALE GENOMIC DNA]</scope>
    <source>
        <strain evidence="4 5">DSM 21226</strain>
    </source>
</reference>
<dbReference type="AlphaFoldDB" id="A0A7Y9QTD7"/>
<dbReference type="Gene3D" id="3.30.450.20">
    <property type="entry name" value="PAS domain"/>
    <property type="match status" value="1"/>
</dbReference>
<dbReference type="InterPro" id="IPR043128">
    <property type="entry name" value="Rev_trsase/Diguanyl_cyclase"/>
</dbReference>
<evidence type="ECO:0000259" key="3">
    <source>
        <dbReference type="PROSITE" id="PS50887"/>
    </source>
</evidence>
<evidence type="ECO:0000313" key="4">
    <source>
        <dbReference type="EMBL" id="NYG31072.1"/>
    </source>
</evidence>
<keyword evidence="1" id="KW-0472">Membrane</keyword>
<dbReference type="GO" id="GO:0006355">
    <property type="term" value="P:regulation of DNA-templated transcription"/>
    <property type="evidence" value="ECO:0007669"/>
    <property type="project" value="InterPro"/>
</dbReference>
<dbReference type="InterPro" id="IPR035919">
    <property type="entry name" value="EAL_sf"/>
</dbReference>
<dbReference type="InterPro" id="IPR013767">
    <property type="entry name" value="PAS_fold"/>
</dbReference>
<dbReference type="PROSITE" id="PS50883">
    <property type="entry name" value="EAL"/>
    <property type="match status" value="1"/>
</dbReference>
<dbReference type="EMBL" id="JACCFH010000001">
    <property type="protein sequence ID" value="NYG31072.1"/>
    <property type="molecule type" value="Genomic_DNA"/>
</dbReference>
<organism evidence="4 5">
    <name type="scientific">Sphaerotilus montanus</name>
    <dbReference type="NCBI Taxonomy" id="522889"/>
    <lineage>
        <taxon>Bacteria</taxon>
        <taxon>Pseudomonadati</taxon>
        <taxon>Pseudomonadota</taxon>
        <taxon>Betaproteobacteria</taxon>
        <taxon>Burkholderiales</taxon>
        <taxon>Sphaerotilaceae</taxon>
        <taxon>Sphaerotilus</taxon>
    </lineage>
</organism>
<dbReference type="InterPro" id="IPR052155">
    <property type="entry name" value="Biofilm_reg_signaling"/>
</dbReference>
<keyword evidence="5" id="KW-1185">Reference proteome</keyword>
<comment type="caution">
    <text evidence="4">The sequence shown here is derived from an EMBL/GenBank/DDBJ whole genome shotgun (WGS) entry which is preliminary data.</text>
</comment>
<protein>
    <submittedName>
        <fullName evidence="4">Diguanylate cyclase (GGDEF)-like protein/PAS domain S-box-containing protein</fullName>
    </submittedName>
</protein>
<gene>
    <name evidence="4" type="ORF">BDD16_000058</name>
</gene>
<accession>A0A7Y9QTD7</accession>
<keyword evidence="1" id="KW-0812">Transmembrane</keyword>
<dbReference type="PANTHER" id="PTHR44757">
    <property type="entry name" value="DIGUANYLATE CYCLASE DGCP"/>
    <property type="match status" value="1"/>
</dbReference>
<dbReference type="RefSeq" id="WP_179631987.1">
    <property type="nucleotide sequence ID" value="NZ_JACCFH010000001.1"/>
</dbReference>
<name>A0A7Y9QTD7_9BURK</name>
<keyword evidence="1" id="KW-1133">Transmembrane helix</keyword>
<dbReference type="GO" id="GO:0003824">
    <property type="term" value="F:catalytic activity"/>
    <property type="evidence" value="ECO:0007669"/>
    <property type="project" value="UniProtKB-ARBA"/>
</dbReference>
<dbReference type="InterPro" id="IPR006189">
    <property type="entry name" value="CHASE_dom"/>
</dbReference>
<dbReference type="PROSITE" id="PS50887">
    <property type="entry name" value="GGDEF"/>
    <property type="match status" value="1"/>
</dbReference>
<dbReference type="SUPFAM" id="SSF55073">
    <property type="entry name" value="Nucleotide cyclase"/>
    <property type="match status" value="1"/>
</dbReference>
<dbReference type="NCBIfam" id="TIGR00254">
    <property type="entry name" value="GGDEF"/>
    <property type="match status" value="1"/>
</dbReference>
<dbReference type="Pfam" id="PF00989">
    <property type="entry name" value="PAS"/>
    <property type="match status" value="1"/>
</dbReference>
<dbReference type="CDD" id="cd00130">
    <property type="entry name" value="PAS"/>
    <property type="match status" value="1"/>
</dbReference>
<dbReference type="SUPFAM" id="SSF141868">
    <property type="entry name" value="EAL domain-like"/>
    <property type="match status" value="1"/>
</dbReference>
<dbReference type="CDD" id="cd01949">
    <property type="entry name" value="GGDEF"/>
    <property type="match status" value="1"/>
</dbReference>
<dbReference type="InterPro" id="IPR000014">
    <property type="entry name" value="PAS"/>
</dbReference>
<dbReference type="Gene3D" id="3.20.20.450">
    <property type="entry name" value="EAL domain"/>
    <property type="match status" value="1"/>
</dbReference>
<dbReference type="InterPro" id="IPR029787">
    <property type="entry name" value="Nucleotide_cyclase"/>
</dbReference>
<dbReference type="InterPro" id="IPR000160">
    <property type="entry name" value="GGDEF_dom"/>
</dbReference>
<dbReference type="Gene3D" id="3.30.70.270">
    <property type="match status" value="1"/>
</dbReference>
<dbReference type="Pfam" id="PF00990">
    <property type="entry name" value="GGDEF"/>
    <property type="match status" value="1"/>
</dbReference>
<dbReference type="SMART" id="SM00091">
    <property type="entry name" value="PAS"/>
    <property type="match status" value="1"/>
</dbReference>
<feature type="transmembrane region" description="Helical" evidence="1">
    <location>
        <begin position="27"/>
        <end position="47"/>
    </location>
</feature>
<dbReference type="CDD" id="cd01948">
    <property type="entry name" value="EAL"/>
    <property type="match status" value="1"/>
</dbReference>
<feature type="domain" description="EAL" evidence="2">
    <location>
        <begin position="653"/>
        <end position="907"/>
    </location>
</feature>
<dbReference type="Pfam" id="PF00563">
    <property type="entry name" value="EAL"/>
    <property type="match status" value="1"/>
</dbReference>
<dbReference type="Proteomes" id="UP000518288">
    <property type="component" value="Unassembled WGS sequence"/>
</dbReference>
<evidence type="ECO:0000313" key="5">
    <source>
        <dbReference type="Proteomes" id="UP000518288"/>
    </source>
</evidence>
<dbReference type="NCBIfam" id="TIGR00229">
    <property type="entry name" value="sensory_box"/>
    <property type="match status" value="1"/>
</dbReference>
<dbReference type="SMART" id="SM00267">
    <property type="entry name" value="GGDEF"/>
    <property type="match status" value="1"/>
</dbReference>
<evidence type="ECO:0000256" key="1">
    <source>
        <dbReference type="SAM" id="Phobius"/>
    </source>
</evidence>
<dbReference type="PANTHER" id="PTHR44757:SF2">
    <property type="entry name" value="BIOFILM ARCHITECTURE MAINTENANCE PROTEIN MBAA"/>
    <property type="match status" value="1"/>
</dbReference>
<proteinExistence type="predicted"/>
<dbReference type="InterPro" id="IPR001633">
    <property type="entry name" value="EAL_dom"/>
</dbReference>
<dbReference type="SMART" id="SM00052">
    <property type="entry name" value="EAL"/>
    <property type="match status" value="1"/>
</dbReference>
<dbReference type="SUPFAM" id="SSF55785">
    <property type="entry name" value="PYP-like sensor domain (PAS domain)"/>
    <property type="match status" value="1"/>
</dbReference>
<dbReference type="InterPro" id="IPR035965">
    <property type="entry name" value="PAS-like_dom_sf"/>
</dbReference>
<feature type="domain" description="GGDEF" evidence="3">
    <location>
        <begin position="507"/>
        <end position="644"/>
    </location>
</feature>
<dbReference type="SMART" id="SM01079">
    <property type="entry name" value="CHASE"/>
    <property type="match status" value="1"/>
</dbReference>
<evidence type="ECO:0000259" key="2">
    <source>
        <dbReference type="PROSITE" id="PS50883"/>
    </source>
</evidence>
<sequence>MTDRTARQDGYGVPGDARISRWLGRGLIALGCVVTLMAWGMVAGRLAQDAQARFTAFGEARELLFDRHVKRLVDVALSFQGLFLSSEDVSQAEFKTHYDILQVRENLPEVVSVHLDVWDAGSRRLLTRYRQPGDSGPQADPAVDADRARWIELARDNNVCTLTPPYRLPEGFEGIDIGVPVYRQTGGQGEPGSVALRRQWFLGQVNVSVDLGRLIANVMPEGVTLPYQVKFSDIGTTEGGSGQPEIILFEGGGGADGRLVARPWLDPLRGPALERRYVIEVGQRLWMLSLHQDPDLYLLRPEALLVLLSGALGTLVLAMTLRQMQRRVDRSAEVVRAMDQQAESDSARLRGVIDQSTEGIITFDADSRVLAANPAAHGMFQRRSLCGQPLLDLIDPADRTVLLDCLRGLVHAGSHAEDVRIELRALRADGSGFPVSLTCRPLGPAAPRGEWLGLLRDQSVSLRAAAAMRKLAQHDGLTGLINREVFQKRLAQALTELRASAATGTSVPLAMMIIDLDRFKKINETLGHLVGDRVLLEIAARLRGALDDKAVLARLGGDEFAVLLVEPEALRHIEEHARGILRLLSEPLEIDGHRLRVSGSIGITGVEGEEDLASVDGITLMSQADSAMYVAKNAGRSQLHVHRREDRQHSPAQLQLEVDLHRALERRELELYFQPQFDCRTRVLVGAEALLRWNHHSQGMVSPAEFIPMAEESGLIVPIGRWVLDEACRHALTWQAVAGRPLSVAVNLASRQMVDDDIVSAVRESLARHALPAALLELEITESSAVTDTVQARGLLDRLADLGVGVSIDDFGVGYSSLSYLRDLPVQRFKIDRSFLVNVPHDAGSSRLVTAMIALARSLEVGLVAEGVETQAQLDFLAQQQCDVAQGFLLGRPVPAPEFMRRLRDEWLIG</sequence>